<accession>A0A1D8K4X6</accession>
<dbReference type="KEGG" id="aaeo:BJI67_01980"/>
<dbReference type="Proteomes" id="UP000095342">
    <property type="component" value="Chromosome"/>
</dbReference>
<evidence type="ECO:0000313" key="1">
    <source>
        <dbReference type="EMBL" id="AOV16002.1"/>
    </source>
</evidence>
<evidence type="ECO:0000313" key="2">
    <source>
        <dbReference type="Proteomes" id="UP000095342"/>
    </source>
</evidence>
<proteinExistence type="predicted"/>
<dbReference type="InterPro" id="IPR036249">
    <property type="entry name" value="Thioredoxin-like_sf"/>
</dbReference>
<name>A0A1D8K4X6_9GAMM</name>
<gene>
    <name evidence="1" type="ORF">BJI67_01980</name>
</gene>
<protein>
    <recommendedName>
        <fullName evidence="3">Thioredoxin domain-containing protein</fullName>
    </recommendedName>
</protein>
<dbReference type="SUPFAM" id="SSF52833">
    <property type="entry name" value="Thioredoxin-like"/>
    <property type="match status" value="1"/>
</dbReference>
<reference evidence="1 2" key="1">
    <citation type="submission" date="2016-09" db="EMBL/GenBank/DDBJ databases">
        <title>Acidihalobacter prosperus V6 (DSM14174).</title>
        <authorList>
            <person name="Khaleque H.N."/>
            <person name="Ramsay J.P."/>
            <person name="Murphy R.J.T."/>
            <person name="Kaksonen A.H."/>
            <person name="Boxall N.J."/>
            <person name="Watkin E.L.J."/>
        </authorList>
    </citation>
    <scope>NUCLEOTIDE SEQUENCE [LARGE SCALE GENOMIC DNA]</scope>
    <source>
        <strain evidence="1 2">V6</strain>
    </source>
</reference>
<organism evidence="1 2">
    <name type="scientific">Acidihalobacter aeolianus</name>
    <dbReference type="NCBI Taxonomy" id="2792603"/>
    <lineage>
        <taxon>Bacteria</taxon>
        <taxon>Pseudomonadati</taxon>
        <taxon>Pseudomonadota</taxon>
        <taxon>Gammaproteobacteria</taxon>
        <taxon>Chromatiales</taxon>
        <taxon>Ectothiorhodospiraceae</taxon>
        <taxon>Acidihalobacter</taxon>
    </lineage>
</organism>
<evidence type="ECO:0008006" key="3">
    <source>
        <dbReference type="Google" id="ProtNLM"/>
    </source>
</evidence>
<dbReference type="EMBL" id="CP017448">
    <property type="protein sequence ID" value="AOV16002.1"/>
    <property type="molecule type" value="Genomic_DNA"/>
</dbReference>
<keyword evidence="2" id="KW-1185">Reference proteome</keyword>
<sequence>MTTFATHTGLPAKLVLLDQNTRLSKIFGAIGYPTTVFYNAHGQIVTIHRGELTAAKLKQLIDRIVAG</sequence>
<dbReference type="AlphaFoldDB" id="A0A1D8K4X6"/>
<dbReference type="Gene3D" id="3.40.30.10">
    <property type="entry name" value="Glutaredoxin"/>
    <property type="match status" value="1"/>
</dbReference>